<keyword evidence="2" id="KW-1185">Reference proteome</keyword>
<proteinExistence type="predicted"/>
<dbReference type="EMBL" id="JBBLZC010000038">
    <property type="protein sequence ID" value="MEK0085912.1"/>
    <property type="molecule type" value="Genomic_DNA"/>
</dbReference>
<protein>
    <submittedName>
        <fullName evidence="1">Aldose 1-epimerase</fullName>
    </submittedName>
</protein>
<accession>A0ABU8XXH2</accession>
<gene>
    <name evidence="1" type="ORF">U1T56_22380</name>
</gene>
<sequence length="298" mass="32950">MAPRTLRAGALELVIDAERGGSIMRLRDEDFDLMRAWDGVTDSPLAYACFPLVPFSGLVDHARFTFAGRCHELEPDPAHRPHAIHGDGWTSPWRLVAAGADRAVIELVRDRPGSAFRYRAEQRFALLAGRLEVGLSVTNRAEAPMPFGLGLHPWFDRRPGTLLSAEVGGVWQPDADNLPRRREPVPVPWGFRLRRPVAELALDHEFEGWSGTARIDWPDAGRALEIEASGLFRHLVVYVPPAASFFCIEPVSHVADGFNLMAAGFPDTGVRILAPGETMSGLIRFVPLRKSWNPLLIG</sequence>
<dbReference type="InterPro" id="IPR008183">
    <property type="entry name" value="Aldose_1/G6P_1-epimerase"/>
</dbReference>
<organism evidence="1 2">
    <name type="scientific">Benzoatithermus flavus</name>
    <dbReference type="NCBI Taxonomy" id="3108223"/>
    <lineage>
        <taxon>Bacteria</taxon>
        <taxon>Pseudomonadati</taxon>
        <taxon>Pseudomonadota</taxon>
        <taxon>Alphaproteobacteria</taxon>
        <taxon>Geminicoccales</taxon>
        <taxon>Geminicoccaceae</taxon>
        <taxon>Benzoatithermus</taxon>
    </lineage>
</organism>
<reference evidence="1 2" key="1">
    <citation type="submission" date="2024-01" db="EMBL/GenBank/DDBJ databases">
        <title>Multi-omics insights into the function and evolution of sodium benzoate biodegradation pathways in Benzoatithermus flavus gen. nov., sp. nov. from hot spring.</title>
        <authorList>
            <person name="Hu C.-J."/>
            <person name="Li W.-J."/>
        </authorList>
    </citation>
    <scope>NUCLEOTIDE SEQUENCE [LARGE SCALE GENOMIC DNA]</scope>
    <source>
        <strain evidence="1 2">SYSU G07066</strain>
    </source>
</reference>
<dbReference type="InterPro" id="IPR014718">
    <property type="entry name" value="GH-type_carb-bd"/>
</dbReference>
<dbReference type="InterPro" id="IPR011013">
    <property type="entry name" value="Gal_mutarotase_sf_dom"/>
</dbReference>
<dbReference type="Proteomes" id="UP001375743">
    <property type="component" value="Unassembled WGS sequence"/>
</dbReference>
<evidence type="ECO:0000313" key="2">
    <source>
        <dbReference type="Proteomes" id="UP001375743"/>
    </source>
</evidence>
<dbReference type="RefSeq" id="WP_418161760.1">
    <property type="nucleotide sequence ID" value="NZ_JBBLZC010000038.1"/>
</dbReference>
<name>A0ABU8XXH2_9PROT</name>
<evidence type="ECO:0000313" key="1">
    <source>
        <dbReference type="EMBL" id="MEK0085912.1"/>
    </source>
</evidence>
<dbReference type="Pfam" id="PF01263">
    <property type="entry name" value="Aldose_epim"/>
    <property type="match status" value="1"/>
</dbReference>
<dbReference type="SUPFAM" id="SSF74650">
    <property type="entry name" value="Galactose mutarotase-like"/>
    <property type="match status" value="1"/>
</dbReference>
<comment type="caution">
    <text evidence="1">The sequence shown here is derived from an EMBL/GenBank/DDBJ whole genome shotgun (WGS) entry which is preliminary data.</text>
</comment>
<dbReference type="Gene3D" id="2.70.98.10">
    <property type="match status" value="1"/>
</dbReference>
<dbReference type="CDD" id="cd09021">
    <property type="entry name" value="Aldose_epim_Ec_YphB"/>
    <property type="match status" value="1"/>
</dbReference>